<proteinExistence type="predicted"/>
<dbReference type="AlphaFoldDB" id="A0A9W9ZZ53"/>
<sequence length="71" mass="8331">MTSHIGTSVIRRKIFSIGCAFERILDEHEQDCLNASTEMPKDYYSFMQDQDNSTKPVKPVVPMRDEKHWEL</sequence>
<dbReference type="Proteomes" id="UP001163046">
    <property type="component" value="Unassembled WGS sequence"/>
</dbReference>
<evidence type="ECO:0000313" key="2">
    <source>
        <dbReference type="Proteomes" id="UP001163046"/>
    </source>
</evidence>
<evidence type="ECO:0000313" key="1">
    <source>
        <dbReference type="EMBL" id="KAJ7390055.1"/>
    </source>
</evidence>
<accession>A0A9W9ZZ53</accession>
<reference evidence="1" key="1">
    <citation type="submission" date="2023-01" db="EMBL/GenBank/DDBJ databases">
        <title>Genome assembly of the deep-sea coral Lophelia pertusa.</title>
        <authorList>
            <person name="Herrera S."/>
            <person name="Cordes E."/>
        </authorList>
    </citation>
    <scope>NUCLEOTIDE SEQUENCE</scope>
    <source>
        <strain evidence="1">USNM1676648</strain>
        <tissue evidence="1">Polyp</tissue>
    </source>
</reference>
<comment type="caution">
    <text evidence="1">The sequence shown here is derived from an EMBL/GenBank/DDBJ whole genome shotgun (WGS) entry which is preliminary data.</text>
</comment>
<dbReference type="EMBL" id="MU825421">
    <property type="protein sequence ID" value="KAJ7390055.1"/>
    <property type="molecule type" value="Genomic_DNA"/>
</dbReference>
<name>A0A9W9ZZ53_9CNID</name>
<protein>
    <submittedName>
        <fullName evidence="1">Protein canopy 3</fullName>
    </submittedName>
</protein>
<organism evidence="1 2">
    <name type="scientific">Desmophyllum pertusum</name>
    <dbReference type="NCBI Taxonomy" id="174260"/>
    <lineage>
        <taxon>Eukaryota</taxon>
        <taxon>Metazoa</taxon>
        <taxon>Cnidaria</taxon>
        <taxon>Anthozoa</taxon>
        <taxon>Hexacorallia</taxon>
        <taxon>Scleractinia</taxon>
        <taxon>Caryophylliina</taxon>
        <taxon>Caryophylliidae</taxon>
        <taxon>Desmophyllum</taxon>
    </lineage>
</organism>
<keyword evidence="2" id="KW-1185">Reference proteome</keyword>
<gene>
    <name evidence="1" type="primary">CNPY3_3</name>
    <name evidence="1" type="ORF">OS493_027580</name>
</gene>